<dbReference type="InterPro" id="IPR007401">
    <property type="entry name" value="DUF454"/>
</dbReference>
<keyword evidence="3" id="KW-1185">Reference proteome</keyword>
<comment type="caution">
    <text evidence="2">The sequence shown here is derived from an EMBL/GenBank/DDBJ whole genome shotgun (WGS) entry which is preliminary data.</text>
</comment>
<reference evidence="2 3" key="1">
    <citation type="submission" date="2020-08" db="EMBL/GenBank/DDBJ databases">
        <title>Genomic Encyclopedia of Type Strains, Phase IV (KMG-IV): sequencing the most valuable type-strain genomes for metagenomic binning, comparative biology and taxonomic classification.</title>
        <authorList>
            <person name="Goeker M."/>
        </authorList>
    </citation>
    <scope>NUCLEOTIDE SEQUENCE [LARGE SCALE GENOMIC DNA]</scope>
    <source>
        <strain evidence="2 3">DSM 21319</strain>
    </source>
</reference>
<dbReference type="RefSeq" id="WP_184140909.1">
    <property type="nucleotide sequence ID" value="NZ_JACHIK010000002.1"/>
</dbReference>
<evidence type="ECO:0000313" key="3">
    <source>
        <dbReference type="Proteomes" id="UP000535406"/>
    </source>
</evidence>
<dbReference type="Proteomes" id="UP000535406">
    <property type="component" value="Unassembled WGS sequence"/>
</dbReference>
<gene>
    <name evidence="2" type="ORF">HNQ66_000712</name>
</gene>
<keyword evidence="1" id="KW-1133">Transmembrane helix</keyword>
<keyword evidence="1" id="KW-0472">Membrane</keyword>
<evidence type="ECO:0000256" key="1">
    <source>
        <dbReference type="SAM" id="Phobius"/>
    </source>
</evidence>
<evidence type="ECO:0008006" key="4">
    <source>
        <dbReference type="Google" id="ProtNLM"/>
    </source>
</evidence>
<keyword evidence="1" id="KW-0812">Transmembrane</keyword>
<dbReference type="PANTHER" id="PTHR35813">
    <property type="entry name" value="INNER MEMBRANE PROTEIN YBAN"/>
    <property type="match status" value="1"/>
</dbReference>
<evidence type="ECO:0000313" key="2">
    <source>
        <dbReference type="EMBL" id="MBB5041329.1"/>
    </source>
</evidence>
<dbReference type="PANTHER" id="PTHR35813:SF1">
    <property type="entry name" value="INNER MEMBRANE PROTEIN YBAN"/>
    <property type="match status" value="1"/>
</dbReference>
<feature type="transmembrane region" description="Helical" evidence="1">
    <location>
        <begin position="95"/>
        <end position="113"/>
    </location>
</feature>
<feature type="transmembrane region" description="Helical" evidence="1">
    <location>
        <begin position="72"/>
        <end position="89"/>
    </location>
</feature>
<dbReference type="Pfam" id="PF04304">
    <property type="entry name" value="DUF454"/>
    <property type="match status" value="1"/>
</dbReference>
<organism evidence="2 3">
    <name type="scientific">Shinella fusca</name>
    <dbReference type="NCBI Taxonomy" id="544480"/>
    <lineage>
        <taxon>Bacteria</taxon>
        <taxon>Pseudomonadati</taxon>
        <taxon>Pseudomonadota</taxon>
        <taxon>Alphaproteobacteria</taxon>
        <taxon>Hyphomicrobiales</taxon>
        <taxon>Rhizobiaceae</taxon>
        <taxon>Shinella</taxon>
    </lineage>
</organism>
<name>A0A7W8DSV9_9HYPH</name>
<feature type="transmembrane region" description="Helical" evidence="1">
    <location>
        <begin position="12"/>
        <end position="38"/>
    </location>
</feature>
<dbReference type="PIRSF" id="PIRSF016789">
    <property type="entry name" value="DUF454"/>
    <property type="match status" value="1"/>
</dbReference>
<accession>A0A7W8DSV9</accession>
<proteinExistence type="predicted"/>
<dbReference type="AlphaFoldDB" id="A0A7W8DSV9"/>
<sequence length="123" mass="13420">MRAIYMTAGLVMTALGIVGAFLPLLPTTPFLLVAIWCFSRSSPRLEHWLLNHRTLGPPLVNWQREGAISARTKVVAVCLIAASYGFFWYRTQPSPLAAVAVGLVLSASALFILTRPLPRGGTR</sequence>
<dbReference type="EMBL" id="JACHIK010000002">
    <property type="protein sequence ID" value="MBB5041329.1"/>
    <property type="molecule type" value="Genomic_DNA"/>
</dbReference>
<dbReference type="GO" id="GO:0005886">
    <property type="term" value="C:plasma membrane"/>
    <property type="evidence" value="ECO:0007669"/>
    <property type="project" value="TreeGrafter"/>
</dbReference>
<protein>
    <recommendedName>
        <fullName evidence="4">DUF454 domain-containing protein</fullName>
    </recommendedName>
</protein>